<reference evidence="7" key="1">
    <citation type="submission" date="2016-05" db="EMBL/GenBank/DDBJ databases">
        <title>Comparative genomics of biotechnologically important yeasts.</title>
        <authorList>
            <consortium name="DOE Joint Genome Institute"/>
            <person name="Riley R."/>
            <person name="Haridas S."/>
            <person name="Wolfe K.H."/>
            <person name="Lopes M.R."/>
            <person name="Hittinger C.T."/>
            <person name="Goker M."/>
            <person name="Salamov A."/>
            <person name="Wisecaver J."/>
            <person name="Long T.M."/>
            <person name="Aerts A.L."/>
            <person name="Barry K."/>
            <person name="Choi C."/>
            <person name="Clum A."/>
            <person name="Coughlan A.Y."/>
            <person name="Deshpande S."/>
            <person name="Douglass A.P."/>
            <person name="Hanson S.J."/>
            <person name="Klenk H.-P."/>
            <person name="Labutti K."/>
            <person name="Lapidus A."/>
            <person name="Lindquist E."/>
            <person name="Lipzen A."/>
            <person name="Meier-Kolthoff J.P."/>
            <person name="Ohm R.A."/>
            <person name="Otillar R.P."/>
            <person name="Pangilinan J."/>
            <person name="Peng Y."/>
            <person name="Rokas A."/>
            <person name="Rosa C.A."/>
            <person name="Scheuner C."/>
            <person name="Sibirny A.A."/>
            <person name="Slot J.C."/>
            <person name="Stielow J.B."/>
            <person name="Sun H."/>
            <person name="Kurtzman C.P."/>
            <person name="Blackwell M."/>
            <person name="Grigoriev I.V."/>
            <person name="Jeffries T.W."/>
        </authorList>
    </citation>
    <scope>NUCLEOTIDE SEQUENCE [LARGE SCALE GENOMIC DNA]</scope>
    <source>
        <strain evidence="7">NRRL Y-2460</strain>
    </source>
</reference>
<feature type="binding site" evidence="4">
    <location>
        <position position="176"/>
    </location>
    <ligand>
        <name>Zn(2+)</name>
        <dbReference type="ChEBI" id="CHEBI:29105"/>
    </ligand>
</feature>
<evidence type="ECO:0000259" key="5">
    <source>
        <dbReference type="PROSITE" id="PS50305"/>
    </source>
</evidence>
<keyword evidence="4" id="KW-0479">Metal-binding</keyword>
<organism evidence="6 7">
    <name type="scientific">Pachysolen tannophilus NRRL Y-2460</name>
    <dbReference type="NCBI Taxonomy" id="669874"/>
    <lineage>
        <taxon>Eukaryota</taxon>
        <taxon>Fungi</taxon>
        <taxon>Dikarya</taxon>
        <taxon>Ascomycota</taxon>
        <taxon>Saccharomycotina</taxon>
        <taxon>Pichiomycetes</taxon>
        <taxon>Pachysolenaceae</taxon>
        <taxon>Pachysolen</taxon>
    </lineage>
</organism>
<dbReference type="SUPFAM" id="SSF52467">
    <property type="entry name" value="DHS-like NAD/FAD-binding domain"/>
    <property type="match status" value="1"/>
</dbReference>
<dbReference type="PANTHER" id="PTHR11085">
    <property type="entry name" value="NAD-DEPENDENT PROTEIN DEACYLASE SIRTUIN-5, MITOCHONDRIAL-RELATED"/>
    <property type="match status" value="1"/>
</dbReference>
<dbReference type="EMBL" id="KV454012">
    <property type="protein sequence ID" value="ODV97013.1"/>
    <property type="molecule type" value="Genomic_DNA"/>
</dbReference>
<dbReference type="PROSITE" id="PS50305">
    <property type="entry name" value="SIRTUIN"/>
    <property type="match status" value="1"/>
</dbReference>
<dbReference type="InterPro" id="IPR029035">
    <property type="entry name" value="DHS-like_NAD/FAD-binding_dom"/>
</dbReference>
<dbReference type="InterPro" id="IPR026591">
    <property type="entry name" value="Sirtuin_cat_small_dom_sf"/>
</dbReference>
<dbReference type="GO" id="GO:0017136">
    <property type="term" value="F:histone deacetylase activity, NAD-dependent"/>
    <property type="evidence" value="ECO:0007669"/>
    <property type="project" value="TreeGrafter"/>
</dbReference>
<keyword evidence="7" id="KW-1185">Reference proteome</keyword>
<feature type="binding site" evidence="4">
    <location>
        <position position="179"/>
    </location>
    <ligand>
        <name>Zn(2+)</name>
        <dbReference type="ChEBI" id="CHEBI:29105"/>
    </ligand>
</feature>
<dbReference type="PANTHER" id="PTHR11085:SF10">
    <property type="entry name" value="NAD-DEPENDENT PROTEIN DEACYLASE SIRTUIN-5, MITOCHONDRIAL-RELATED"/>
    <property type="match status" value="1"/>
</dbReference>
<dbReference type="Gene3D" id="3.40.50.1220">
    <property type="entry name" value="TPP-binding domain"/>
    <property type="match status" value="1"/>
</dbReference>
<evidence type="ECO:0000313" key="6">
    <source>
        <dbReference type="EMBL" id="ODV97013.1"/>
    </source>
</evidence>
<evidence type="ECO:0000256" key="4">
    <source>
        <dbReference type="PROSITE-ProRule" id="PRU00236"/>
    </source>
</evidence>
<keyword evidence="4" id="KW-0862">Zinc</keyword>
<dbReference type="InterPro" id="IPR050134">
    <property type="entry name" value="NAD-dep_sirtuin_deacylases"/>
</dbReference>
<feature type="active site" description="Proton acceptor" evidence="4">
    <location>
        <position position="121"/>
    </location>
</feature>
<dbReference type="GO" id="GO:0046872">
    <property type="term" value="F:metal ion binding"/>
    <property type="evidence" value="ECO:0007669"/>
    <property type="project" value="UniProtKB-KW"/>
</dbReference>
<evidence type="ECO:0000256" key="2">
    <source>
        <dbReference type="ARBA" id="ARBA00022679"/>
    </source>
</evidence>
<protein>
    <recommendedName>
        <fullName evidence="5">Deacetylase sirtuin-type domain-containing protein</fullName>
    </recommendedName>
</protein>
<dbReference type="STRING" id="669874.A0A1E4TZ11"/>
<dbReference type="InterPro" id="IPR026590">
    <property type="entry name" value="Ssirtuin_cat_dom"/>
</dbReference>
<dbReference type="GO" id="GO:0070403">
    <property type="term" value="F:NAD+ binding"/>
    <property type="evidence" value="ECO:0007669"/>
    <property type="project" value="InterPro"/>
</dbReference>
<feature type="binding site" evidence="4">
    <location>
        <position position="129"/>
    </location>
    <ligand>
        <name>Zn(2+)</name>
        <dbReference type="ChEBI" id="CHEBI:29105"/>
    </ligand>
</feature>
<sequence>MDKLESFRNYLKNCKSIISLCGAGLSASSGLPTFRGSGGLWKNYSSIDLATPDAFHTDAGLVWQFYTFRRHAALKAKPNNGHKALSKLSYLENINYLTLTQNVDNASRIAKHNPKKLLELHGNLFTLSCTNFMCTFKEEQNYNHPLTPALADCEDEFSEGSFQPVKEIPESELPHCPRCNTGLLRPGVVWFGEPLPLKVIDKVDEFLVKNDPINLILVIGTSQSVWPAAAYIDRVKQQGGKVAVFNTEIPDMETVENKNAKGEYQGWAFKGDAAITLPLALEALIGKI</sequence>
<gene>
    <name evidence="6" type="ORF">PACTADRAFT_39813</name>
</gene>
<evidence type="ECO:0000313" key="7">
    <source>
        <dbReference type="Proteomes" id="UP000094236"/>
    </source>
</evidence>
<dbReference type="OrthoDB" id="424302at2759"/>
<evidence type="ECO:0000256" key="3">
    <source>
        <dbReference type="ARBA" id="ARBA00023027"/>
    </source>
</evidence>
<dbReference type="GO" id="GO:0005634">
    <property type="term" value="C:nucleus"/>
    <property type="evidence" value="ECO:0007669"/>
    <property type="project" value="TreeGrafter"/>
</dbReference>
<feature type="domain" description="Deacetylase sirtuin-type" evidence="5">
    <location>
        <begin position="1"/>
        <end position="287"/>
    </location>
</feature>
<dbReference type="Pfam" id="PF02146">
    <property type="entry name" value="SIR2"/>
    <property type="match status" value="1"/>
</dbReference>
<feature type="binding site" evidence="4">
    <location>
        <position position="134"/>
    </location>
    <ligand>
        <name>Zn(2+)</name>
        <dbReference type="ChEBI" id="CHEBI:29105"/>
    </ligand>
</feature>
<dbReference type="Gene3D" id="3.30.1600.10">
    <property type="entry name" value="SIR2/SIRT2 'Small Domain"/>
    <property type="match status" value="1"/>
</dbReference>
<dbReference type="InterPro" id="IPR003000">
    <property type="entry name" value="Sirtuin"/>
</dbReference>
<keyword evidence="3" id="KW-0520">NAD</keyword>
<proteinExistence type="inferred from homology"/>
<dbReference type="AlphaFoldDB" id="A0A1E4TZ11"/>
<dbReference type="Proteomes" id="UP000094236">
    <property type="component" value="Unassembled WGS sequence"/>
</dbReference>
<comment type="similarity">
    <text evidence="1">Belongs to the sirtuin family. Class I subfamily.</text>
</comment>
<accession>A0A1E4TZ11</accession>
<name>A0A1E4TZ11_PACTA</name>
<evidence type="ECO:0000256" key="1">
    <source>
        <dbReference type="ARBA" id="ARBA00006924"/>
    </source>
</evidence>
<keyword evidence="2" id="KW-0808">Transferase</keyword>